<name>A0A9W4QYI4_PSEHA</name>
<sequence length="157" mass="18246">MAIKTGSYLLIDIDNEFSRAFVKHYINTNDAAKKDIIIAGENTQKLVKMMFDELVKDYCYCDIENEISISELASYLHEHHNVQGVLFNQTDYLLADDTQRFIYNSLHEKRYMISQTNHGYDINPINEECHSNHLSCDTDIAQTAQELTELLTPEYEK</sequence>
<dbReference type="Proteomes" id="UP001152447">
    <property type="component" value="Unassembled WGS sequence"/>
</dbReference>
<accession>A0A9W4QYI4</accession>
<comment type="caution">
    <text evidence="1">The sequence shown here is derived from an EMBL/GenBank/DDBJ whole genome shotgun (WGS) entry which is preliminary data.</text>
</comment>
<reference evidence="1" key="1">
    <citation type="submission" date="2022-07" db="EMBL/GenBank/DDBJ databases">
        <authorList>
            <person name="Criscuolo A."/>
        </authorList>
    </citation>
    <scope>NUCLEOTIDE SEQUENCE</scope>
    <source>
        <strain evidence="1">CIP103197</strain>
    </source>
</reference>
<dbReference type="AlphaFoldDB" id="A0A9W4QYI4"/>
<keyword evidence="2" id="KW-1185">Reference proteome</keyword>
<organism evidence="1 2">
    <name type="scientific">Pseudoalteromonas haloplanktis</name>
    <name type="common">Alteromonas haloplanktis</name>
    <dbReference type="NCBI Taxonomy" id="228"/>
    <lineage>
        <taxon>Bacteria</taxon>
        <taxon>Pseudomonadati</taxon>
        <taxon>Pseudomonadota</taxon>
        <taxon>Gammaproteobacteria</taxon>
        <taxon>Alteromonadales</taxon>
        <taxon>Pseudoalteromonadaceae</taxon>
        <taxon>Pseudoalteromonas</taxon>
    </lineage>
</organism>
<gene>
    <name evidence="1" type="ORF">PSEHALCIP103_01942</name>
</gene>
<evidence type="ECO:0000313" key="1">
    <source>
        <dbReference type="EMBL" id="CAH9058835.1"/>
    </source>
</evidence>
<evidence type="ECO:0000313" key="2">
    <source>
        <dbReference type="Proteomes" id="UP001152447"/>
    </source>
</evidence>
<dbReference type="EMBL" id="CAMAPB010000025">
    <property type="protein sequence ID" value="CAH9058835.1"/>
    <property type="molecule type" value="Genomic_DNA"/>
</dbReference>
<proteinExistence type="predicted"/>
<protein>
    <submittedName>
        <fullName evidence="1">Uncharacterized protein</fullName>
    </submittedName>
</protein>
<dbReference type="RefSeq" id="WP_262976701.1">
    <property type="nucleotide sequence ID" value="NZ_CAMAPB010000025.1"/>
</dbReference>